<keyword evidence="3" id="KW-0808">Transferase</keyword>
<keyword evidence="4" id="KW-1185">Reference proteome</keyword>
<dbReference type="Pfam" id="PF01425">
    <property type="entry name" value="Amidase"/>
    <property type="match status" value="1"/>
</dbReference>
<dbReference type="SUPFAM" id="SSF75304">
    <property type="entry name" value="Amidase signature (AS) enzymes"/>
    <property type="match status" value="1"/>
</dbReference>
<dbReference type="InterPro" id="IPR023631">
    <property type="entry name" value="Amidase_dom"/>
</dbReference>
<dbReference type="RefSeq" id="WP_093256436.1">
    <property type="nucleotide sequence ID" value="NZ_FNQM01000032.1"/>
</dbReference>
<evidence type="ECO:0000259" key="2">
    <source>
        <dbReference type="Pfam" id="PF01425"/>
    </source>
</evidence>
<accession>A0A1H4G0F8</accession>
<dbReference type="InterPro" id="IPR000120">
    <property type="entry name" value="Amidase"/>
</dbReference>
<proteinExistence type="predicted"/>
<feature type="region of interest" description="Disordered" evidence="1">
    <location>
        <begin position="136"/>
        <end position="157"/>
    </location>
</feature>
<protein>
    <submittedName>
        <fullName evidence="3">Aspartyl-tRNA(Asn)/glutamyl-tRNA(Gln) amidotransferase subunit A</fullName>
    </submittedName>
</protein>
<evidence type="ECO:0000256" key="1">
    <source>
        <dbReference type="SAM" id="MobiDB-lite"/>
    </source>
</evidence>
<dbReference type="AlphaFoldDB" id="A0A1H4G0F8"/>
<gene>
    <name evidence="3" type="ORF">SAMN05444370_1323</name>
</gene>
<dbReference type="PANTHER" id="PTHR11895:SF151">
    <property type="entry name" value="GLUTAMYL-TRNA(GLN) AMIDOTRANSFERASE SUBUNIT A"/>
    <property type="match status" value="1"/>
</dbReference>
<dbReference type="GO" id="GO:0016740">
    <property type="term" value="F:transferase activity"/>
    <property type="evidence" value="ECO:0007669"/>
    <property type="project" value="UniProtKB-KW"/>
</dbReference>
<dbReference type="STRING" id="89524.SAMN05444370_1323"/>
<sequence>MSDPMDLSARAVSAAVLSGALAPMAVAEAALARIAERDPALGAFTDVDADALRADAAALSRRLAAGERPPLAGAPLAVKDNIWIEGRRITQGSRLFADHRPDRDAVAVARARAAGALIVGVAACSEFACKGVTTTPLHGPTRHPEDPALTPGGSSGGPATALGAGMAALALGTDAGGSGRRPAAHCGLVGFKPSLGAIPYGPGFAEPCWNVSVISPMARDVGDAAALFEALAGFDPRDPCSAVALRGAGDPGRLRIAWAPTLGLEAAVDADVAERTAAAVETLKAAGFEVAEAAPRWPEAADAGLVLDIQHAGLAALHGARWRATPDVFDPDLAAQIERGLGLSGAAVARAFEAGQAIRDALAEFHLAFDLLLCPTTPCPAWPLERLGPAMIGGRPAGPRDHAVFTAQFNHGMGPAISIPCGRGASGLPLGLQVAAAVGRDREVLGAALAFERALAPASEALA</sequence>
<dbReference type="EMBL" id="FNQM01000032">
    <property type="protein sequence ID" value="SEB02550.1"/>
    <property type="molecule type" value="Genomic_DNA"/>
</dbReference>
<evidence type="ECO:0000313" key="3">
    <source>
        <dbReference type="EMBL" id="SEB02550.1"/>
    </source>
</evidence>
<dbReference type="Gene3D" id="3.90.1300.10">
    <property type="entry name" value="Amidase signature (AS) domain"/>
    <property type="match status" value="1"/>
</dbReference>
<dbReference type="PANTHER" id="PTHR11895">
    <property type="entry name" value="TRANSAMIDASE"/>
    <property type="match status" value="1"/>
</dbReference>
<feature type="domain" description="Amidase" evidence="2">
    <location>
        <begin position="26"/>
        <end position="445"/>
    </location>
</feature>
<dbReference type="OrthoDB" id="9777859at2"/>
<organism evidence="3 4">
    <name type="scientific">Rubrimonas cliftonensis</name>
    <dbReference type="NCBI Taxonomy" id="89524"/>
    <lineage>
        <taxon>Bacteria</taxon>
        <taxon>Pseudomonadati</taxon>
        <taxon>Pseudomonadota</taxon>
        <taxon>Alphaproteobacteria</taxon>
        <taxon>Rhodobacterales</taxon>
        <taxon>Paracoccaceae</taxon>
        <taxon>Rubrimonas</taxon>
    </lineage>
</organism>
<name>A0A1H4G0F8_9RHOB</name>
<reference evidence="3 4" key="1">
    <citation type="submission" date="2016-10" db="EMBL/GenBank/DDBJ databases">
        <authorList>
            <person name="de Groot N.N."/>
        </authorList>
    </citation>
    <scope>NUCLEOTIDE SEQUENCE [LARGE SCALE GENOMIC DNA]</scope>
    <source>
        <strain evidence="3 4">DSM 15345</strain>
    </source>
</reference>
<dbReference type="Proteomes" id="UP000198703">
    <property type="component" value="Unassembled WGS sequence"/>
</dbReference>
<dbReference type="InterPro" id="IPR036928">
    <property type="entry name" value="AS_sf"/>
</dbReference>
<evidence type="ECO:0000313" key="4">
    <source>
        <dbReference type="Proteomes" id="UP000198703"/>
    </source>
</evidence>